<organism evidence="2 3">
    <name type="scientific">Actinospica acidithermotolerans</name>
    <dbReference type="NCBI Taxonomy" id="2828514"/>
    <lineage>
        <taxon>Bacteria</taxon>
        <taxon>Bacillati</taxon>
        <taxon>Actinomycetota</taxon>
        <taxon>Actinomycetes</taxon>
        <taxon>Catenulisporales</taxon>
        <taxon>Actinospicaceae</taxon>
        <taxon>Actinospica</taxon>
    </lineage>
</organism>
<gene>
    <name evidence="2" type="ORF">KDK95_20855</name>
</gene>
<proteinExistence type="predicted"/>
<protein>
    <submittedName>
        <fullName evidence="2">Restriction endonuclease</fullName>
        <ecNumber evidence="2">3.1.21.-</ecNumber>
    </submittedName>
</protein>
<keyword evidence="2" id="KW-0378">Hydrolase</keyword>
<evidence type="ECO:0000313" key="3">
    <source>
        <dbReference type="Proteomes" id="UP000676325"/>
    </source>
</evidence>
<keyword evidence="2" id="KW-0540">Nuclease</keyword>
<dbReference type="Proteomes" id="UP000676325">
    <property type="component" value="Unassembled WGS sequence"/>
</dbReference>
<dbReference type="Pfam" id="PF04471">
    <property type="entry name" value="Mrr_cat"/>
    <property type="match status" value="1"/>
</dbReference>
<dbReference type="GO" id="GO:0004519">
    <property type="term" value="F:endonuclease activity"/>
    <property type="evidence" value="ECO:0007669"/>
    <property type="project" value="UniProtKB-KW"/>
</dbReference>
<evidence type="ECO:0000313" key="2">
    <source>
        <dbReference type="EMBL" id="MBR7828771.1"/>
    </source>
</evidence>
<keyword evidence="3" id="KW-1185">Reference proteome</keyword>
<dbReference type="InterPro" id="IPR027417">
    <property type="entry name" value="P-loop_NTPase"/>
</dbReference>
<dbReference type="SUPFAM" id="SSF52540">
    <property type="entry name" value="P-loop containing nucleoside triphosphate hydrolases"/>
    <property type="match status" value="1"/>
</dbReference>
<dbReference type="RefSeq" id="WP_212519907.1">
    <property type="nucleotide sequence ID" value="NZ_JAGSOH010000065.1"/>
</dbReference>
<comment type="caution">
    <text evidence="2">The sequence shown here is derived from an EMBL/GenBank/DDBJ whole genome shotgun (WGS) entry which is preliminary data.</text>
</comment>
<dbReference type="Gene3D" id="3.40.50.300">
    <property type="entry name" value="P-loop containing nucleotide triphosphate hydrolases"/>
    <property type="match status" value="1"/>
</dbReference>
<dbReference type="GO" id="GO:0003677">
    <property type="term" value="F:DNA binding"/>
    <property type="evidence" value="ECO:0007669"/>
    <property type="project" value="InterPro"/>
</dbReference>
<dbReference type="GO" id="GO:0009307">
    <property type="term" value="P:DNA restriction-modification system"/>
    <property type="evidence" value="ECO:0007669"/>
    <property type="project" value="InterPro"/>
</dbReference>
<feature type="domain" description="Restriction endonuclease type IV Mrr" evidence="1">
    <location>
        <begin position="26"/>
        <end position="144"/>
    </location>
</feature>
<dbReference type="EMBL" id="JAGSOH010000065">
    <property type="protein sequence ID" value="MBR7828771.1"/>
    <property type="molecule type" value="Genomic_DNA"/>
</dbReference>
<keyword evidence="2" id="KW-0255">Endonuclease</keyword>
<sequence length="1077" mass="116736">MAGALQLRPPAPLTTTAPLQLNLGDLSWEAVECLVVALAREVEQAREARRYGRPGQQQHGIDVAAFFDAQPATVYQAKRYERFTARDLRNAVSAFATGMRPYDASRLVIVTTADIADTRIEDELEAQRAAHPDLRIDLWGRAQLSDTLLERPDLVRRFFGEETMRIFCRPLGAADAPGPAAGEAEAYREGVAARLGGRLPETVSLDIVVDDTGEVIASSALSAWMSPGRHTSLRGVSGAGKTHVLSRLAIDLATAGWLPIVVSASFYEGGLEDLLDDAVAPFTRLSASVLAQAARRDGRALILLADGLNECPADQRPRLNHQLSAWCAREDATLVTTSADRGPGPVRKAAELTLQAPGAEQRRALTHLYGADATDDRFDAFTTPFELSLAAQLARELPEGAGLAVLLDCFVRHQTNTTGHGGSVRQVLRRWATAMDERLVNWLPLAEAERLAHTADRGSVRETDLALNSALVVSDRHRVSFRHELLARFLVAEALRWQIQAPAQLALELTRQHHKDLARLVLPLEHDPDRVLGLLVHLHDHHLFEQGLLGRLGASALQALGGEAHRLLGLATETAEETAVTLDPESGQYAAEPARAWSSYEIAMFIAVGAAARHGLFFRELVALVRATGAACERAAAPAQHSAGAVTAYVLLKLHRSSENRLPADWLVHEMSAHRGSSPGPIGALERATSADLARLLEQCTATSVSELLVLCILVRHDDEPRAAALVPRILALAWESGVADLQIQALDAACHMSSVAEPETYEAVIDVLDGLYSSDPFVSTALGDALRVYGRIASPYSTETISIEIADVLARPDAPDAPERASGLVCGQFEDIIAAPCTEAVEALSGTDRMRLYALAVRAKLVDNFTAMLMDHLLSGGDGAALPAFVYWAGRLDIDALFAVDEVGCHLRGIVGCAALTETPPDLLTAHSGPDAEAWRCYGEIVFWLNRPDLTPEQRAGRGTAALDRLTTSLLDAATDPLQAFYWASFDYRDSPMRQLLRTFPAEMRHILTHGLGHRDRITSLFRDPISGLSNDPLIALLGMVGDHSTIALLEPLREDRIYGRDAAHAVRELKERLTA</sequence>
<reference evidence="2" key="1">
    <citation type="submission" date="2021-04" db="EMBL/GenBank/DDBJ databases">
        <title>Genome based classification of Actinospica acidithermotolerans sp. nov., an actinobacterium isolated from an Indonesian hot spring.</title>
        <authorList>
            <person name="Kusuma A.B."/>
            <person name="Putra K.E."/>
            <person name="Nafisah S."/>
            <person name="Loh J."/>
            <person name="Nouioui I."/>
            <person name="Goodfellow M."/>
        </authorList>
    </citation>
    <scope>NUCLEOTIDE SEQUENCE</scope>
    <source>
        <strain evidence="2">MGRD01-02</strain>
    </source>
</reference>
<name>A0A941EC71_9ACTN</name>
<dbReference type="InterPro" id="IPR007560">
    <property type="entry name" value="Restrct_endonuc_IV_Mrr"/>
</dbReference>
<accession>A0A941EC71</accession>
<dbReference type="AlphaFoldDB" id="A0A941EC71"/>
<evidence type="ECO:0000259" key="1">
    <source>
        <dbReference type="Pfam" id="PF04471"/>
    </source>
</evidence>
<dbReference type="EC" id="3.1.21.-" evidence="2"/>
<dbReference type="GO" id="GO:0016787">
    <property type="term" value="F:hydrolase activity"/>
    <property type="evidence" value="ECO:0007669"/>
    <property type="project" value="UniProtKB-KW"/>
</dbReference>